<evidence type="ECO:0000313" key="4">
    <source>
        <dbReference type="Proteomes" id="UP001295684"/>
    </source>
</evidence>
<proteinExistence type="predicted"/>
<dbReference type="InterPro" id="IPR016024">
    <property type="entry name" value="ARM-type_fold"/>
</dbReference>
<dbReference type="SUPFAM" id="SSF48371">
    <property type="entry name" value="ARM repeat"/>
    <property type="match status" value="1"/>
</dbReference>
<evidence type="ECO:0000256" key="2">
    <source>
        <dbReference type="SAM" id="Phobius"/>
    </source>
</evidence>
<keyword evidence="1" id="KW-0175">Coiled coil</keyword>
<evidence type="ECO:0000313" key="3">
    <source>
        <dbReference type="EMBL" id="CAI2384212.1"/>
    </source>
</evidence>
<keyword evidence="2" id="KW-1133">Transmembrane helix</keyword>
<protein>
    <submittedName>
        <fullName evidence="3">Uncharacterized protein</fullName>
    </submittedName>
</protein>
<comment type="caution">
    <text evidence="3">The sequence shown here is derived from an EMBL/GenBank/DDBJ whole genome shotgun (WGS) entry which is preliminary data.</text>
</comment>
<reference evidence="3" key="1">
    <citation type="submission" date="2023-07" db="EMBL/GenBank/DDBJ databases">
        <authorList>
            <consortium name="AG Swart"/>
            <person name="Singh M."/>
            <person name="Singh A."/>
            <person name="Seah K."/>
            <person name="Emmerich C."/>
        </authorList>
    </citation>
    <scope>NUCLEOTIDE SEQUENCE</scope>
    <source>
        <strain evidence="3">DP1</strain>
    </source>
</reference>
<accession>A0AAD1Y799</accession>
<keyword evidence="2" id="KW-0812">Transmembrane</keyword>
<dbReference type="EMBL" id="CAMPGE010026529">
    <property type="protein sequence ID" value="CAI2384212.1"/>
    <property type="molecule type" value="Genomic_DNA"/>
</dbReference>
<feature type="coiled-coil region" evidence="1">
    <location>
        <begin position="1074"/>
        <end position="1186"/>
    </location>
</feature>
<dbReference type="Proteomes" id="UP001295684">
    <property type="component" value="Unassembled WGS sequence"/>
</dbReference>
<feature type="transmembrane region" description="Helical" evidence="2">
    <location>
        <begin position="1273"/>
        <end position="1301"/>
    </location>
</feature>
<evidence type="ECO:0000256" key="1">
    <source>
        <dbReference type="SAM" id="Coils"/>
    </source>
</evidence>
<organism evidence="3 4">
    <name type="scientific">Euplotes crassus</name>
    <dbReference type="NCBI Taxonomy" id="5936"/>
    <lineage>
        <taxon>Eukaryota</taxon>
        <taxon>Sar</taxon>
        <taxon>Alveolata</taxon>
        <taxon>Ciliophora</taxon>
        <taxon>Intramacronucleata</taxon>
        <taxon>Spirotrichea</taxon>
        <taxon>Hypotrichia</taxon>
        <taxon>Euplotida</taxon>
        <taxon>Euplotidae</taxon>
        <taxon>Moneuplotes</taxon>
    </lineage>
</organism>
<keyword evidence="2" id="KW-0472">Membrane</keyword>
<keyword evidence="4" id="KW-1185">Reference proteome</keyword>
<gene>
    <name evidence="3" type="ORF">ECRASSUSDP1_LOCUS25734</name>
</gene>
<feature type="transmembrane region" description="Helical" evidence="2">
    <location>
        <begin position="1370"/>
        <end position="1393"/>
    </location>
</feature>
<name>A0AAD1Y799_EUPCR</name>
<sequence>MLYTHCYRETLQSLINTSSTKQNLLFVETTMLYPSLRELTKFEKGSMEYGYDVDFPKLYQPKHFAKRKHGSKLASNNKSLNLKYSLSPARNYANYNSKDRILITENKTTNLSTIMPRASSSNGKLVDGEVTLSKKGNSPKKKLKLPALASLNNYNSISYSKNINAKSKINEKVERSLFSSSSKPSRYSKKALDMTHEINYNKIADEADSLHEFIIITLSKAFKAKPRPSEGFVNPNDFKFLTVAVVKGNKKESYCLRKWYKYLHKYISRMVEVILSANPQRIPSQIANMMNVVKVGLFSKDATTVKLTTELLLKIISEFSQTYYISYFWDWIKEQDQVLKFQVDIFGRHPDLGHNICQFLIKIAYNHLEELFMEHLLKICDSDIYKYLETIQAIMALLKDMSDDYPDIETFFLSGLVQTSWIDFLISHLKNDASDPNSVRQICITFLGEIISTFKCDSSRVNVAIDSLFEASKTPWKFQKLTAFTVLFNILSKFAATKNKHARKIYKFLAQSVPKYHNNEDLREFLVSNMAQILTENPIIPLEVVLNPLISTIKKFLDDTYYLNCYDFNFFSVIVNHKKLTLVLALKVCKILAWMSIKSMMYHKPALRLLMVVLNRYIHVDQMSNFTTKLLKYLFTILYEIEKHESGLSHKPNSVLNSNLLRHNTVVVMNNTLFPGRGVTCEFDPSLNNDQKKILKRSLCLSVAMAILDIPDSQLQERGVIVLRSMMSKLKFKYSLKPDWLEKLKRKIRQKTVPLIGASLRNIHGEIEQPIVMRKNPNKLKLANRALDEYLVDDVINDDCLDTEVHELSSEGYLKHEMSSHNESEQNSERFISFLSDKDKQQREADDKRLYMQRLRMEFTTFSLPEENTQLSKDLDALLLSYKKSIMFLFKKYSATKEFDKKEEFESYKPLKNRLNISETCKLLRERTISEYFLTPDEIAHIVREVNSLLRTPQEECQYLSYHGLEILLVQIAVHISRKYFYKKGRAKSLLENIERLFRRMSLVREEREISLDHDLSMNLEKLTMKNSHTFSPVKAYIKEKIGGLNKRGRNLAKQAGECISSSHNLTYSLKKRIKALEKQKEEKEWKMHQKLRDLKRKKRRKELEKSLKEQSKGRIENKRHKFDDQIFKLEKAKKKIKNAFKQKEKFLKNIKNKVEEGQDYNHLVSKALQEEGKEKEIRLRNQKHQYRQERLREKRHEFDRRYSKNNTLTKFIYLGVGSGLFQNFAASDTVWSPTDFSRDNEGLFSLLLLSSSCFIFKQLRHLSFLQVWVANLVLASAILFCMASLFLLSSFFSLSCLSRYLCKNFRCSSCFLSSVFLNKSIVYCSPSAVSKAVTLWFAFRLEWRVSCRRALFLFKDFLILGLFRDPVNLYCHLSICSCSWICIFVLCFSNSFL</sequence>